<dbReference type="Proteomes" id="UP000823883">
    <property type="component" value="Unassembled WGS sequence"/>
</dbReference>
<dbReference type="InterPro" id="IPR041698">
    <property type="entry name" value="Methyltransf_25"/>
</dbReference>
<name>A0A9D2PCQ3_9FIRM</name>
<dbReference type="InterPro" id="IPR029063">
    <property type="entry name" value="SAM-dependent_MTases_sf"/>
</dbReference>
<sequence length="257" mass="30458">MEAYSGFAEVYDLFMDNVPYREWSRYLTGLLREYGAEDGLVLDLGCGTGTMTELLAEAGYDMIGVDCSEEMLEMAMEKRVKSGHDILYLCQDMREFELYGTVRAVVSVCDSMNYILEPEELEQVFRLVNNYLDPGGVFLFDLNTEYKYRQMGESTIAENREDGSFIWDNYYDEEERINEYDLAIFVREGEHDLYRKYEETHYQRAYRLEEIREIGERAGMRFVRFYDAFTREEPKETSERVYAVFREQGKTERNENL</sequence>
<dbReference type="PANTHER" id="PTHR43861">
    <property type="entry name" value="TRANS-ACONITATE 2-METHYLTRANSFERASE-RELATED"/>
    <property type="match status" value="1"/>
</dbReference>
<organism evidence="3 4">
    <name type="scientific">Candidatus Lachnoclostridium pullistercoris</name>
    <dbReference type="NCBI Taxonomy" id="2838632"/>
    <lineage>
        <taxon>Bacteria</taxon>
        <taxon>Bacillati</taxon>
        <taxon>Bacillota</taxon>
        <taxon>Clostridia</taxon>
        <taxon>Lachnospirales</taxon>
        <taxon>Lachnospiraceae</taxon>
    </lineage>
</organism>
<dbReference type="Pfam" id="PF13649">
    <property type="entry name" value="Methyltransf_25"/>
    <property type="match status" value="1"/>
</dbReference>
<reference evidence="3" key="1">
    <citation type="journal article" date="2021" name="PeerJ">
        <title>Extensive microbial diversity within the chicken gut microbiome revealed by metagenomics and culture.</title>
        <authorList>
            <person name="Gilroy R."/>
            <person name="Ravi A."/>
            <person name="Getino M."/>
            <person name="Pursley I."/>
            <person name="Horton D.L."/>
            <person name="Alikhan N.F."/>
            <person name="Baker D."/>
            <person name="Gharbi K."/>
            <person name="Hall N."/>
            <person name="Watson M."/>
            <person name="Adriaenssens E.M."/>
            <person name="Foster-Nyarko E."/>
            <person name="Jarju S."/>
            <person name="Secka A."/>
            <person name="Antonio M."/>
            <person name="Oren A."/>
            <person name="Chaudhuri R.R."/>
            <person name="La Ragione R."/>
            <person name="Hildebrand F."/>
            <person name="Pallen M.J."/>
        </authorList>
    </citation>
    <scope>NUCLEOTIDE SEQUENCE</scope>
    <source>
        <strain evidence="3">CHK183-5548</strain>
    </source>
</reference>
<reference evidence="3" key="2">
    <citation type="submission" date="2021-04" db="EMBL/GenBank/DDBJ databases">
        <authorList>
            <person name="Gilroy R."/>
        </authorList>
    </citation>
    <scope>NUCLEOTIDE SEQUENCE</scope>
    <source>
        <strain evidence="3">CHK183-5548</strain>
    </source>
</reference>
<evidence type="ECO:0000313" key="4">
    <source>
        <dbReference type="Proteomes" id="UP000823883"/>
    </source>
</evidence>
<dbReference type="GO" id="GO:0008168">
    <property type="term" value="F:methyltransferase activity"/>
    <property type="evidence" value="ECO:0007669"/>
    <property type="project" value="UniProtKB-KW"/>
</dbReference>
<evidence type="ECO:0000313" key="3">
    <source>
        <dbReference type="EMBL" id="HJC48396.1"/>
    </source>
</evidence>
<feature type="domain" description="Methyltransferase" evidence="2">
    <location>
        <begin position="41"/>
        <end position="136"/>
    </location>
</feature>
<comment type="caution">
    <text evidence="3">The sequence shown here is derived from an EMBL/GenBank/DDBJ whole genome shotgun (WGS) entry which is preliminary data.</text>
</comment>
<dbReference type="EMBL" id="DWWL01000065">
    <property type="protein sequence ID" value="HJC48396.1"/>
    <property type="molecule type" value="Genomic_DNA"/>
</dbReference>
<protein>
    <submittedName>
        <fullName evidence="3">Class I SAM-dependent methyltransferase</fullName>
    </submittedName>
</protein>
<dbReference type="AlphaFoldDB" id="A0A9D2PCQ3"/>
<dbReference type="CDD" id="cd02440">
    <property type="entry name" value="AdoMet_MTases"/>
    <property type="match status" value="1"/>
</dbReference>
<dbReference type="Gene3D" id="2.20.25.110">
    <property type="entry name" value="S-adenosyl-L-methionine-dependent methyltransferases"/>
    <property type="match status" value="1"/>
</dbReference>
<evidence type="ECO:0000256" key="1">
    <source>
        <dbReference type="ARBA" id="ARBA00022679"/>
    </source>
</evidence>
<dbReference type="SUPFAM" id="SSF53335">
    <property type="entry name" value="S-adenosyl-L-methionine-dependent methyltransferases"/>
    <property type="match status" value="1"/>
</dbReference>
<dbReference type="GO" id="GO:0032259">
    <property type="term" value="P:methylation"/>
    <property type="evidence" value="ECO:0007669"/>
    <property type="project" value="UniProtKB-KW"/>
</dbReference>
<gene>
    <name evidence="3" type="ORF">IAA04_10130</name>
</gene>
<evidence type="ECO:0000259" key="2">
    <source>
        <dbReference type="Pfam" id="PF13649"/>
    </source>
</evidence>
<keyword evidence="1" id="KW-0808">Transferase</keyword>
<accession>A0A9D2PCQ3</accession>
<keyword evidence="3" id="KW-0489">Methyltransferase</keyword>
<proteinExistence type="predicted"/>
<dbReference type="Gene3D" id="3.40.50.150">
    <property type="entry name" value="Vaccinia Virus protein VP39"/>
    <property type="match status" value="1"/>
</dbReference>